<dbReference type="Gene3D" id="2.40.170.20">
    <property type="entry name" value="TonB-dependent receptor, beta-barrel domain"/>
    <property type="match status" value="2"/>
</dbReference>
<evidence type="ECO:0000313" key="18">
    <source>
        <dbReference type="Proteomes" id="UP000032300"/>
    </source>
</evidence>
<evidence type="ECO:0000256" key="6">
    <source>
        <dbReference type="ARBA" id="ARBA00023004"/>
    </source>
</evidence>
<dbReference type="EMBL" id="CP010836">
    <property type="protein sequence ID" value="AJP71714.1"/>
    <property type="molecule type" value="Genomic_DNA"/>
</dbReference>
<evidence type="ECO:0000259" key="15">
    <source>
        <dbReference type="Pfam" id="PF00593"/>
    </source>
</evidence>
<evidence type="ECO:0000256" key="14">
    <source>
        <dbReference type="SAM" id="SignalP"/>
    </source>
</evidence>
<dbReference type="PANTHER" id="PTHR32552:SF81">
    <property type="entry name" value="TONB-DEPENDENT OUTER MEMBRANE RECEPTOR"/>
    <property type="match status" value="1"/>
</dbReference>
<dbReference type="PANTHER" id="PTHR32552">
    <property type="entry name" value="FERRICHROME IRON RECEPTOR-RELATED"/>
    <property type="match status" value="1"/>
</dbReference>
<feature type="chain" id="PRO_5031563816" description="TonB-dependent receptor" evidence="14">
    <location>
        <begin position="22"/>
        <end position="825"/>
    </location>
</feature>
<feature type="region of interest" description="Disordered" evidence="13">
    <location>
        <begin position="21"/>
        <end position="47"/>
    </location>
</feature>
<feature type="domain" description="TonB-dependent receptor plug" evidence="16">
    <location>
        <begin position="65"/>
        <end position="174"/>
    </location>
</feature>
<dbReference type="InterPro" id="IPR000531">
    <property type="entry name" value="Beta-barrel_TonB"/>
</dbReference>
<dbReference type="OrthoDB" id="9760333at2"/>
<keyword evidence="8 12" id="KW-0798">TonB box</keyword>
<reference evidence="17 18" key="1">
    <citation type="journal article" date="2015" name="Int. J. Syst. Evol. Microbiol.">
        <title>Sphingomonas hengshuiensis sp. nov., isolated from lake wetland.</title>
        <authorList>
            <person name="Wei S."/>
            <person name="Wang T."/>
            <person name="Liu H."/>
            <person name="Zhang C."/>
            <person name="Guo J."/>
            <person name="Wang Q."/>
            <person name="Liang K."/>
            <person name="Zhang Z."/>
        </authorList>
    </citation>
    <scope>NUCLEOTIDE SEQUENCE [LARGE SCALE GENOMIC DNA]</scope>
    <source>
        <strain evidence="17 18">WHSC-8</strain>
    </source>
</reference>
<evidence type="ECO:0000256" key="1">
    <source>
        <dbReference type="ARBA" id="ARBA00004571"/>
    </source>
</evidence>
<dbReference type="Pfam" id="PF07715">
    <property type="entry name" value="Plug"/>
    <property type="match status" value="1"/>
</dbReference>
<gene>
    <name evidence="17" type="ORF">TS85_07830</name>
</gene>
<dbReference type="AlphaFoldDB" id="A0A7U4LF29"/>
<feature type="region of interest" description="Disordered" evidence="13">
    <location>
        <begin position="693"/>
        <end position="712"/>
    </location>
</feature>
<evidence type="ECO:0000256" key="8">
    <source>
        <dbReference type="ARBA" id="ARBA00023077"/>
    </source>
</evidence>
<dbReference type="PROSITE" id="PS52016">
    <property type="entry name" value="TONB_DEPENDENT_REC_3"/>
    <property type="match status" value="1"/>
</dbReference>
<accession>A0A7U4LF29</accession>
<dbReference type="SUPFAM" id="SSF56935">
    <property type="entry name" value="Porins"/>
    <property type="match status" value="1"/>
</dbReference>
<evidence type="ECO:0000256" key="9">
    <source>
        <dbReference type="ARBA" id="ARBA00023136"/>
    </source>
</evidence>
<sequence>MARLLASASAPALLIATPALAQNAPPAPTPPAATTPTDPAPENEPEVGYGTQDIVVTAQFRQERLQDTPISITAVNAAELEAKNQTNLAQVADAAPNVLLKPQGASFGPSISASIRGVGQNDFNPAYEPGVGIYIDDVYYPQLTGAVFDLLDLDRVEILRGPQGTLAGRNSEGGSIKLYSKKPSGENGGFVEASYGSRNLIAVRAAADFKLTDTLFGRISGVFKQQEGFVDRVDYGCANPGSGVATDRSPGDCVVSKLGGVGYQAIRGMLRWQPNDAIEVNLIGDYTHDEHTIAGEVLLATSTIDSPNVNAAPGVPYDNRFICGKFCNYLTTSQPGITFSAPPVVPGANGTVLASTRGTDISLYDGYGFSGQISYKVSDAITLTSITGYRAFDTKFDSDDDLSPANTNLGRNHLTNWSFSQELRANISLMDTLNFTVGGYYFKQKSVYDSYQDLRYVPVYPLQFRQPDPTNAEAKAAFAHLAWNPMENMTVSGGLRYTDENKQQTYYRLNYDGTVNGFLDPVGAANGIGYVSPDGTVRALSGTTARYSANRVDYRAAVDYRFSPALLVYGSFSTGFKGGGSNPRPFNAAQVIAFQPESLNAYEIGFKSDLFDRKLRVNVSGFINDYKDIQIPVLQCPGAPCAARLNAGNGRIKGFEAEVTAFPLPGLSLDASLSHLAFKYDIDSLNPLATSPTAGGINPGGVDPSDPPTSPPWKVSAGAQYRVEMADFGSLTPRIDYTYQDQQFTGASVINGARVRNFIPSYALVNARLTWTNAGGDLDISLQALNLLDKYYFLTTLDLRGAGGGVRKGRPGEPQTFAIALKKKF</sequence>
<keyword evidence="14" id="KW-0732">Signal</keyword>
<evidence type="ECO:0000313" key="17">
    <source>
        <dbReference type="EMBL" id="AJP71714.1"/>
    </source>
</evidence>
<evidence type="ECO:0000256" key="11">
    <source>
        <dbReference type="PROSITE-ProRule" id="PRU01360"/>
    </source>
</evidence>
<evidence type="ECO:0000259" key="16">
    <source>
        <dbReference type="Pfam" id="PF07715"/>
    </source>
</evidence>
<comment type="subcellular location">
    <subcellularLocation>
        <location evidence="1 11">Cell outer membrane</location>
        <topology evidence="1 11">Multi-pass membrane protein</topology>
    </subcellularLocation>
</comment>
<dbReference type="InterPro" id="IPR012910">
    <property type="entry name" value="Plug_dom"/>
</dbReference>
<evidence type="ECO:0000256" key="13">
    <source>
        <dbReference type="SAM" id="MobiDB-lite"/>
    </source>
</evidence>
<keyword evidence="7" id="KW-0406">Ion transport</keyword>
<evidence type="ECO:0000256" key="3">
    <source>
        <dbReference type="ARBA" id="ARBA00022452"/>
    </source>
</evidence>
<keyword evidence="9 11" id="KW-0472">Membrane</keyword>
<evidence type="ECO:0000256" key="5">
    <source>
        <dbReference type="ARBA" id="ARBA00022692"/>
    </source>
</evidence>
<dbReference type="Proteomes" id="UP000032300">
    <property type="component" value="Chromosome"/>
</dbReference>
<dbReference type="GO" id="GO:0006826">
    <property type="term" value="P:iron ion transport"/>
    <property type="evidence" value="ECO:0007669"/>
    <property type="project" value="UniProtKB-KW"/>
</dbReference>
<evidence type="ECO:0008006" key="19">
    <source>
        <dbReference type="Google" id="ProtNLM"/>
    </source>
</evidence>
<evidence type="ECO:0000256" key="4">
    <source>
        <dbReference type="ARBA" id="ARBA00022496"/>
    </source>
</evidence>
<dbReference type="Pfam" id="PF00593">
    <property type="entry name" value="TonB_dep_Rec_b-barrel"/>
    <property type="match status" value="1"/>
</dbReference>
<evidence type="ECO:0000256" key="7">
    <source>
        <dbReference type="ARBA" id="ARBA00023065"/>
    </source>
</evidence>
<comment type="similarity">
    <text evidence="11 12">Belongs to the TonB-dependent receptor family.</text>
</comment>
<evidence type="ECO:0000256" key="2">
    <source>
        <dbReference type="ARBA" id="ARBA00022448"/>
    </source>
</evidence>
<evidence type="ECO:0000256" key="10">
    <source>
        <dbReference type="ARBA" id="ARBA00023237"/>
    </source>
</evidence>
<keyword evidence="10 11" id="KW-0998">Cell outer membrane</keyword>
<feature type="domain" description="TonB-dependent receptor-like beta-barrel" evidence="15">
    <location>
        <begin position="356"/>
        <end position="787"/>
    </location>
</feature>
<name>A0A7U4LF29_9SPHN</name>
<feature type="signal peptide" evidence="14">
    <location>
        <begin position="1"/>
        <end position="21"/>
    </location>
</feature>
<dbReference type="InterPro" id="IPR039426">
    <property type="entry name" value="TonB-dep_rcpt-like"/>
</dbReference>
<proteinExistence type="inferred from homology"/>
<evidence type="ECO:0000256" key="12">
    <source>
        <dbReference type="RuleBase" id="RU003357"/>
    </source>
</evidence>
<dbReference type="InterPro" id="IPR036942">
    <property type="entry name" value="Beta-barrel_TonB_sf"/>
</dbReference>
<keyword evidence="6" id="KW-0408">Iron</keyword>
<keyword evidence="5 11" id="KW-0812">Transmembrane</keyword>
<protein>
    <recommendedName>
        <fullName evidence="19">TonB-dependent receptor</fullName>
    </recommendedName>
</protein>
<dbReference type="GO" id="GO:0009279">
    <property type="term" value="C:cell outer membrane"/>
    <property type="evidence" value="ECO:0007669"/>
    <property type="project" value="UniProtKB-SubCell"/>
</dbReference>
<keyword evidence="18" id="KW-1185">Reference proteome</keyword>
<keyword evidence="3 11" id="KW-1134">Transmembrane beta strand</keyword>
<keyword evidence="4" id="KW-0410">Iron transport</keyword>
<keyword evidence="2 11" id="KW-0813">Transport</keyword>
<dbReference type="KEGG" id="sphi:TS85_07830"/>
<organism evidence="17 18">
    <name type="scientific">Sphingomonas hengshuiensis</name>
    <dbReference type="NCBI Taxonomy" id="1609977"/>
    <lineage>
        <taxon>Bacteria</taxon>
        <taxon>Pseudomonadati</taxon>
        <taxon>Pseudomonadota</taxon>
        <taxon>Alphaproteobacteria</taxon>
        <taxon>Sphingomonadales</taxon>
        <taxon>Sphingomonadaceae</taxon>
        <taxon>Sphingomonas</taxon>
    </lineage>
</organism>
<reference evidence="17 18" key="2">
    <citation type="submission" date="2015-02" db="EMBL/GenBank/DDBJ databases">
        <title>The complete genome of Sphingomonas hengshuiensis sp. WHSC-8 isolated from soil of Hengshui Lake.</title>
        <authorList>
            <person name="Wei S."/>
            <person name="Guo J."/>
            <person name="Su C."/>
            <person name="Wu R."/>
            <person name="Zhang Z."/>
            <person name="Liang K."/>
            <person name="Li H."/>
            <person name="Wang T."/>
            <person name="Liu H."/>
            <person name="Zhang C."/>
            <person name="Li Z."/>
            <person name="Wang Q."/>
            <person name="Meng J."/>
        </authorList>
    </citation>
    <scope>NUCLEOTIDE SEQUENCE [LARGE SCALE GENOMIC DNA]</scope>
    <source>
        <strain evidence="17 18">WHSC-8</strain>
    </source>
</reference>